<feature type="domain" description="FAD/NAD(P)-binding" evidence="5">
    <location>
        <begin position="11"/>
        <end position="302"/>
    </location>
</feature>
<dbReference type="Gene3D" id="3.50.50.60">
    <property type="entry name" value="FAD/NAD(P)-binding domain"/>
    <property type="match status" value="2"/>
</dbReference>
<dbReference type="SUPFAM" id="SSF51905">
    <property type="entry name" value="FAD/NAD(P)-binding domain"/>
    <property type="match status" value="1"/>
</dbReference>
<dbReference type="SUPFAM" id="SSF52833">
    <property type="entry name" value="Thioredoxin-like"/>
    <property type="match status" value="2"/>
</dbReference>
<dbReference type="PRINTS" id="PR00469">
    <property type="entry name" value="PNDRDTASEII"/>
</dbReference>
<dbReference type="InterPro" id="IPR012336">
    <property type="entry name" value="Thioredoxin-like_fold"/>
</dbReference>
<evidence type="ECO:0000256" key="1">
    <source>
        <dbReference type="ARBA" id="ARBA00022630"/>
    </source>
</evidence>
<dbReference type="PRINTS" id="PR00368">
    <property type="entry name" value="FADPNR"/>
</dbReference>
<gene>
    <name evidence="7" type="ORF">INP52_04050</name>
</gene>
<keyword evidence="1" id="KW-0285">Flavoprotein</keyword>
<proteinExistence type="predicted"/>
<dbReference type="CDD" id="cd02974">
    <property type="entry name" value="AhpF_NTD_N"/>
    <property type="match status" value="1"/>
</dbReference>
<evidence type="ECO:0000313" key="7">
    <source>
        <dbReference type="EMBL" id="QOY61366.1"/>
    </source>
</evidence>
<dbReference type="InterPro" id="IPR044142">
    <property type="entry name" value="AhpF_NTD_N"/>
</dbReference>
<dbReference type="RefSeq" id="WP_194372627.1">
    <property type="nucleotide sequence ID" value="NZ_CP063767.1"/>
</dbReference>
<protein>
    <submittedName>
        <fullName evidence="7">FAD-dependent oxidoreductase</fullName>
    </submittedName>
</protein>
<dbReference type="InterPro" id="IPR036249">
    <property type="entry name" value="Thioredoxin-like_sf"/>
</dbReference>
<evidence type="ECO:0000313" key="8">
    <source>
        <dbReference type="Proteomes" id="UP000593735"/>
    </source>
</evidence>
<sequence>MSDKIDEKNLYDAVIVGGGPSGLTAALYLARARYRVLVVEKDQFGGQITITDEVVNYPGVFSTSGRELTETMRRQAEAFGAEFLFAEVTGLDLSDDIKRVRTTKGELFCFAVLLATGASPREVGFRGEEEFKGHGVAYCATCDGEFFTGKQVFVVGGGFAAAEEGVFLTKYASHVTILVRGDDFTCAPAAAEAARRSDKIDVVCNAEVVEVSGDTALRRIVYRDRSTGETTTYEAVAGDTFGVFVFVGYAPATQLVSGVADVDEHGYVLTDSHQATSADGLFAAGDVCVKPLRQVATAVGQAATTATEMERYLKAAQERAGLTPSQPTSRPVAGAPTPAPAAEGVERAADATGLFDESMLAQLDAVFSRMASPLVLRLHLDERPVSAELSEYMGELASLTDLLSVEKADTSADDASELPFVEVCRADGMPSGLEFHGVPGGHEFTSFVLGLYNVSGPGQPIDDADRAAIAAVDSDVDVRVLVGLSCTMCPEVVVAAQRIAADSPHVTARVYDINHFGDLKDRYDVMSVPCLVVRQPDGTEQVSFGKKGLSQVLEMVG</sequence>
<keyword evidence="2" id="KW-0560">Oxidoreductase</keyword>
<dbReference type="EMBL" id="CP063767">
    <property type="protein sequence ID" value="QOY61366.1"/>
    <property type="molecule type" value="Genomic_DNA"/>
</dbReference>
<dbReference type="Proteomes" id="UP000593735">
    <property type="component" value="Chromosome"/>
</dbReference>
<dbReference type="AlphaFoldDB" id="A0A7S7RUK4"/>
<keyword evidence="8" id="KW-1185">Reference proteome</keyword>
<evidence type="ECO:0000259" key="6">
    <source>
        <dbReference type="Pfam" id="PF13192"/>
    </source>
</evidence>
<comment type="catalytic activity">
    <reaction evidence="3">
        <text>[thioredoxin]-dithiol + NADP(+) = [thioredoxin]-disulfide + NADPH + H(+)</text>
        <dbReference type="Rhea" id="RHEA:20345"/>
        <dbReference type="Rhea" id="RHEA-COMP:10698"/>
        <dbReference type="Rhea" id="RHEA-COMP:10700"/>
        <dbReference type="ChEBI" id="CHEBI:15378"/>
        <dbReference type="ChEBI" id="CHEBI:29950"/>
        <dbReference type="ChEBI" id="CHEBI:50058"/>
        <dbReference type="ChEBI" id="CHEBI:57783"/>
        <dbReference type="ChEBI" id="CHEBI:58349"/>
        <dbReference type="EC" id="1.8.1.9"/>
    </reaction>
</comment>
<feature type="domain" description="Thioredoxin-like fold" evidence="6">
    <location>
        <begin position="477"/>
        <end position="533"/>
    </location>
</feature>
<evidence type="ECO:0000256" key="3">
    <source>
        <dbReference type="ARBA" id="ARBA00048132"/>
    </source>
</evidence>
<organism evidence="7 8">
    <name type="scientific">Thermophilibacter immobilis</name>
    <dbReference type="NCBI Taxonomy" id="2779519"/>
    <lineage>
        <taxon>Bacteria</taxon>
        <taxon>Bacillati</taxon>
        <taxon>Actinomycetota</taxon>
        <taxon>Coriobacteriia</taxon>
        <taxon>Coriobacteriales</taxon>
        <taxon>Atopobiaceae</taxon>
        <taxon>Thermophilibacter</taxon>
    </lineage>
</organism>
<dbReference type="InterPro" id="IPR036188">
    <property type="entry name" value="FAD/NAD-bd_sf"/>
</dbReference>
<accession>A0A7S7RUK4</accession>
<dbReference type="PANTHER" id="PTHR48105">
    <property type="entry name" value="THIOREDOXIN REDUCTASE 1-RELATED-RELATED"/>
    <property type="match status" value="1"/>
</dbReference>
<evidence type="ECO:0000256" key="2">
    <source>
        <dbReference type="ARBA" id="ARBA00023002"/>
    </source>
</evidence>
<dbReference type="GO" id="GO:0004791">
    <property type="term" value="F:thioredoxin-disulfide reductase (NADPH) activity"/>
    <property type="evidence" value="ECO:0007669"/>
    <property type="project" value="UniProtKB-EC"/>
</dbReference>
<evidence type="ECO:0000256" key="4">
    <source>
        <dbReference type="SAM" id="MobiDB-lite"/>
    </source>
</evidence>
<name>A0A7S7RUK4_9ACTN</name>
<dbReference type="Pfam" id="PF13192">
    <property type="entry name" value="Thioredoxin_3"/>
    <property type="match status" value="1"/>
</dbReference>
<feature type="compositionally biased region" description="Low complexity" evidence="4">
    <location>
        <begin position="331"/>
        <end position="343"/>
    </location>
</feature>
<dbReference type="KEGG" id="tio:INP52_04050"/>
<evidence type="ECO:0000259" key="5">
    <source>
        <dbReference type="Pfam" id="PF07992"/>
    </source>
</evidence>
<dbReference type="Gene3D" id="3.40.30.80">
    <property type="match status" value="1"/>
</dbReference>
<feature type="region of interest" description="Disordered" evidence="4">
    <location>
        <begin position="318"/>
        <end position="344"/>
    </location>
</feature>
<dbReference type="InterPro" id="IPR050097">
    <property type="entry name" value="Ferredoxin-NADP_redctase_2"/>
</dbReference>
<dbReference type="Pfam" id="PF07992">
    <property type="entry name" value="Pyr_redox_2"/>
    <property type="match status" value="1"/>
</dbReference>
<dbReference type="InterPro" id="IPR023753">
    <property type="entry name" value="FAD/NAD-binding_dom"/>
</dbReference>
<reference evidence="7 8" key="1">
    <citation type="submission" date="2020-10" db="EMBL/GenBank/DDBJ databases">
        <title>Olsenella immobilis sp.nov., isolated from the mud in a fermentation cellar used for the production of Chinese strong-flavoured liquor.</title>
        <authorList>
            <person name="Lu L."/>
        </authorList>
    </citation>
    <scope>NUCLEOTIDE SEQUENCE [LARGE SCALE GENOMIC DNA]</scope>
    <source>
        <strain evidence="7 8">LZLJ-2</strain>
    </source>
</reference>